<protein>
    <submittedName>
        <fullName evidence="2">HERC1 protein</fullName>
    </submittedName>
</protein>
<dbReference type="EMBL" id="CAJNIZ010015980">
    <property type="protein sequence ID" value="CAE7379924.1"/>
    <property type="molecule type" value="Genomic_DNA"/>
</dbReference>
<dbReference type="OrthoDB" id="445753at2759"/>
<accession>A0A812Q7Y2</accession>
<evidence type="ECO:0000256" key="1">
    <source>
        <dbReference type="SAM" id="Coils"/>
    </source>
</evidence>
<keyword evidence="1" id="KW-0175">Coiled coil</keyword>
<dbReference type="Proteomes" id="UP000649617">
    <property type="component" value="Unassembled WGS sequence"/>
</dbReference>
<proteinExistence type="predicted"/>
<evidence type="ECO:0000313" key="3">
    <source>
        <dbReference type="Proteomes" id="UP000649617"/>
    </source>
</evidence>
<keyword evidence="3" id="KW-1185">Reference proteome</keyword>
<comment type="caution">
    <text evidence="2">The sequence shown here is derived from an EMBL/GenBank/DDBJ whole genome shotgun (WGS) entry which is preliminary data.</text>
</comment>
<gene>
    <name evidence="2" type="primary">HERC1</name>
    <name evidence="2" type="ORF">SPIL2461_LOCUS9255</name>
</gene>
<evidence type="ECO:0000313" key="2">
    <source>
        <dbReference type="EMBL" id="CAE7379924.1"/>
    </source>
</evidence>
<dbReference type="AlphaFoldDB" id="A0A812Q7Y2"/>
<name>A0A812Q7Y2_SYMPI</name>
<sequence length="444" mass="49816">MLRICLISGQELPAISTKNICDIRDLKRELRNLHCFPVCLQQLLHRRSSLDDSTKLAVLQDGNSLDKSAKPDVLDASIHLQLVLATASTAVELKETTEVFGVACRRGKLEAAKLLLKAGAEKDLRDNEGHKAEIDAQIAALQSASQERFNSLKELDPAMKALVAEEREAAQKQHLQLLDRLTQLTARVDAEIADRRQAEDRTGGKLESLQQALGREQLAREAAMSENGRAVGTLASRLDGQERALPELGDALKADFSKLEATTMAFRQEERAAREAASTDLTEVQTRKHEAMMEDIRREHAGHKEESRKWALTMVERLSEDLRKERETLFEELNRRCQEVVKLSHDQLRSEIAGEVKRLDASLPSLEEKLKVMLAQERCHHEHQSQVSAQEVKAALEAHGELAEALESEQRLVVQRLTEGLQREGAARSDAMKRLQILELDVQK</sequence>
<organism evidence="2 3">
    <name type="scientific">Symbiodinium pilosum</name>
    <name type="common">Dinoflagellate</name>
    <dbReference type="NCBI Taxonomy" id="2952"/>
    <lineage>
        <taxon>Eukaryota</taxon>
        <taxon>Sar</taxon>
        <taxon>Alveolata</taxon>
        <taxon>Dinophyceae</taxon>
        <taxon>Suessiales</taxon>
        <taxon>Symbiodiniaceae</taxon>
        <taxon>Symbiodinium</taxon>
    </lineage>
</organism>
<reference evidence="2" key="1">
    <citation type="submission" date="2021-02" db="EMBL/GenBank/DDBJ databases">
        <authorList>
            <person name="Dougan E. K."/>
            <person name="Rhodes N."/>
            <person name="Thang M."/>
            <person name="Chan C."/>
        </authorList>
    </citation>
    <scope>NUCLEOTIDE SEQUENCE</scope>
</reference>
<feature type="non-terminal residue" evidence="2">
    <location>
        <position position="1"/>
    </location>
</feature>
<feature type="coiled-coil region" evidence="1">
    <location>
        <begin position="167"/>
        <end position="226"/>
    </location>
</feature>